<feature type="signal peptide" evidence="7">
    <location>
        <begin position="1"/>
        <end position="20"/>
    </location>
</feature>
<name>A0A7R8ZYR8_9CRUS</name>
<dbReference type="FunFam" id="1.10.640.10:FF:000003">
    <property type="entry name" value="chorion peroxidase"/>
    <property type="match status" value="1"/>
</dbReference>
<organism evidence="8">
    <name type="scientific">Darwinula stevensoni</name>
    <dbReference type="NCBI Taxonomy" id="69355"/>
    <lineage>
        <taxon>Eukaryota</taxon>
        <taxon>Metazoa</taxon>
        <taxon>Ecdysozoa</taxon>
        <taxon>Arthropoda</taxon>
        <taxon>Crustacea</taxon>
        <taxon>Oligostraca</taxon>
        <taxon>Ostracoda</taxon>
        <taxon>Podocopa</taxon>
        <taxon>Podocopida</taxon>
        <taxon>Darwinulocopina</taxon>
        <taxon>Darwinuloidea</taxon>
        <taxon>Darwinulidae</taxon>
        <taxon>Darwinula</taxon>
    </lineage>
</organism>
<evidence type="ECO:0008006" key="10">
    <source>
        <dbReference type="Google" id="ProtNLM"/>
    </source>
</evidence>
<keyword evidence="9" id="KW-1185">Reference proteome</keyword>
<dbReference type="GO" id="GO:0004601">
    <property type="term" value="F:peroxidase activity"/>
    <property type="evidence" value="ECO:0007669"/>
    <property type="project" value="UniProtKB-KW"/>
</dbReference>
<dbReference type="InterPro" id="IPR037120">
    <property type="entry name" value="Haem_peroxidase_sf_animal"/>
</dbReference>
<proteinExistence type="predicted"/>
<dbReference type="CDD" id="cd09823">
    <property type="entry name" value="peroxinectin_like"/>
    <property type="match status" value="2"/>
</dbReference>
<keyword evidence="2" id="KW-0964">Secreted</keyword>
<dbReference type="SUPFAM" id="SSF48113">
    <property type="entry name" value="Heme-dependent peroxidases"/>
    <property type="match status" value="2"/>
</dbReference>
<comment type="subcellular location">
    <subcellularLocation>
        <location evidence="1">Secreted</location>
    </subcellularLocation>
</comment>
<dbReference type="GO" id="GO:0046872">
    <property type="term" value="F:metal ion binding"/>
    <property type="evidence" value="ECO:0007669"/>
    <property type="project" value="UniProtKB-KW"/>
</dbReference>
<evidence type="ECO:0000313" key="9">
    <source>
        <dbReference type="Proteomes" id="UP000677054"/>
    </source>
</evidence>
<dbReference type="PROSITE" id="PS50292">
    <property type="entry name" value="PEROXIDASE_3"/>
    <property type="match status" value="2"/>
</dbReference>
<dbReference type="PANTHER" id="PTHR11475">
    <property type="entry name" value="OXIDASE/PEROXIDASE"/>
    <property type="match status" value="1"/>
</dbReference>
<evidence type="ECO:0000256" key="7">
    <source>
        <dbReference type="SAM" id="SignalP"/>
    </source>
</evidence>
<dbReference type="PRINTS" id="PR00457">
    <property type="entry name" value="ANPEROXIDASE"/>
</dbReference>
<dbReference type="InterPro" id="IPR010255">
    <property type="entry name" value="Haem_peroxidase_sf"/>
</dbReference>
<dbReference type="Pfam" id="PF03098">
    <property type="entry name" value="An_peroxidase"/>
    <property type="match status" value="2"/>
</dbReference>
<reference evidence="8" key="1">
    <citation type="submission" date="2020-11" db="EMBL/GenBank/DDBJ databases">
        <authorList>
            <person name="Tran Van P."/>
        </authorList>
    </citation>
    <scope>NUCLEOTIDE SEQUENCE</scope>
</reference>
<evidence type="ECO:0000256" key="2">
    <source>
        <dbReference type="ARBA" id="ARBA00022525"/>
    </source>
</evidence>
<dbReference type="GO" id="GO:0020037">
    <property type="term" value="F:heme binding"/>
    <property type="evidence" value="ECO:0007669"/>
    <property type="project" value="InterPro"/>
</dbReference>
<keyword evidence="3" id="KW-0560">Oxidoreductase</keyword>
<keyword evidence="5" id="KW-0408">Iron</keyword>
<evidence type="ECO:0000313" key="8">
    <source>
        <dbReference type="EMBL" id="CAD7241882.1"/>
    </source>
</evidence>
<dbReference type="PANTHER" id="PTHR11475:SF134">
    <property type="entry name" value="LD42267P"/>
    <property type="match status" value="1"/>
</dbReference>
<keyword evidence="3" id="KW-0575">Peroxidase</keyword>
<feature type="region of interest" description="Disordered" evidence="6">
    <location>
        <begin position="37"/>
        <end position="71"/>
    </location>
</feature>
<evidence type="ECO:0000256" key="4">
    <source>
        <dbReference type="ARBA" id="ARBA00022729"/>
    </source>
</evidence>
<keyword evidence="5" id="KW-0479">Metal-binding</keyword>
<dbReference type="OrthoDB" id="823504at2759"/>
<gene>
    <name evidence="8" type="ORF">DSTB1V02_LOCUS1860</name>
</gene>
<feature type="chain" id="PRO_5036209558" description="Peroxidase" evidence="7">
    <location>
        <begin position="21"/>
        <end position="1547"/>
    </location>
</feature>
<evidence type="ECO:0000256" key="5">
    <source>
        <dbReference type="PIRSR" id="PIRSR619791-2"/>
    </source>
</evidence>
<keyword evidence="5" id="KW-0349">Heme</keyword>
<sequence length="1547" mass="173931">MEIGLVIIVQTLLWMSQSWAWEILDAPVFGRQQAALIRPEPSPSTHRRNKRATQYSTRHVNPPLEISPLPRAPHPDMPPLSFRDIHSFVQRASEVIHQRYETVEPRIFNSGVRQIPGSAAWFLAASAKTKVVTKNISRIALISEEATKFIAQELKLSKEQVTYGLPTADVRGTVLGDECPVQVDFPCQPRKYRAYNGYCNNVQNPRWGNSNTRYLRFLPADYADGVATPRQSKSGAFLRSAREVSLALHESADRPHPHMTAIAALWAQLITHDLSHTPQMAGYLGQRLKCCGVRFEDFHPECYPIRLPDDDPVHSKLRKKCQEYARSGTAPRTGCTLGPREQINQVTSFIDGSVMYGSSREEVEELRTLKGGLLLSQVIPAGELLPPDENVLDCRANSTDLRCFKSGDVRVNEDLGLAGIHTILLREHNRVARILSHLNPHWNDETVFQESRRILGATLQHITYAEFLPVVLGQDLMAQYGLEPQSSGFFTGYDININPGVANSVASAALKFVASLMLDDLPFRFPDGRVEEKPIGKTFYAPFDLYLPDRLEALLQGMLDAHAQTEDSHIAESMTNHLFYDPETGVGLDLAAQIIQQGRDHGLGGYNAWREFCGYSRATSFSHFLDVMSESSVRLLQSIYENVEDVDLFSGGLAEVPNRGALVGPTFGCLLGRQFHYLRRGDRYWYENDLPPSSFSKDQLYEIRKTSLARLICDNTNIDSIQPHVFLSKDPFLNAVMACDGEALKAMNLKKWQTLSPNFIVPSDILESSFDRAKRDVGAIRTVEWDLYNQDLSADPKSPVGSAYGFLRPKRQALQISNTSFVLQFASARFVNDLIDGKPSHSKDLESGSHAPQNFQELMNALPNIDVTDIMEIPQVFECDEQTLPCDHTSRFPTLTGWCNNLEIPEYGKSMRAFARLLPAHYQDGLSRPRSLSVTGIPLPSPRMISRNIHDDVSAPHVRYTLITMQFAQFLDHDLTFTPVNKGFGNSILDCRRCDSQETVHPECFPIKIPDGDAYYPRKNGSLDQPFCIAFTRSLPGQLTLGYREQINQVTAFLDASAVYGSDVCESRGLRSGTRGLLRDFPHPVGSGFKHLLPRTSEHPECKAKSGFCFLAGDGRSSEQPGLAAIHTIFMREHNRLAEGLALRNSHWTDDEIFINARRILAAEFQHITYNEFLPRVLGWNAIYLYGLDLLSDGYFQGYDPKCNPTIVNEFATAAYRFGHSLLRPELKRMDEQYGDLEPSLRLRDVFFNPDHLYERGMIDELMRGFTTVSMETLDQFITEEVTNHLFEDKKVPFSGMDLASLNIQRGRDHGLAPYNEYRVLCNLTRARSFEDLSREVAPNNIQKLKSIYAHVDDIDLFTGGLAETPLHGGLVGPTFGCIIGIQFHHLRVCDRFWYENGDPLTRFTEAQLNEIRKTSLAKMVCENCDTIGLIQRSGFDLPDPFLNPRVPCKTLSTVNLDLWQERQSCQVNEVDIGLGGANRISPCVMCTCTKEGPVCQSLKIDNCFQLARGFSPENILHDHVCKVQCAFAFRAFPTVSSQAQNSLGFS</sequence>
<dbReference type="InterPro" id="IPR019791">
    <property type="entry name" value="Haem_peroxidase_animal"/>
</dbReference>
<dbReference type="EMBL" id="CAJPEV010000190">
    <property type="protein sequence ID" value="CAG0882057.1"/>
    <property type="molecule type" value="Genomic_DNA"/>
</dbReference>
<dbReference type="EMBL" id="LR899707">
    <property type="protein sequence ID" value="CAD7241882.1"/>
    <property type="molecule type" value="Genomic_DNA"/>
</dbReference>
<evidence type="ECO:0000256" key="6">
    <source>
        <dbReference type="SAM" id="MobiDB-lite"/>
    </source>
</evidence>
<evidence type="ECO:0000256" key="1">
    <source>
        <dbReference type="ARBA" id="ARBA00004613"/>
    </source>
</evidence>
<protein>
    <recommendedName>
        <fullName evidence="10">Peroxidase</fullName>
    </recommendedName>
</protein>
<dbReference type="FunFam" id="1.10.640.10:FF:000006">
    <property type="entry name" value="Double oxidase: two peroxidase domains"/>
    <property type="match status" value="1"/>
</dbReference>
<evidence type="ECO:0000256" key="3">
    <source>
        <dbReference type="ARBA" id="ARBA00022559"/>
    </source>
</evidence>
<keyword evidence="4 7" id="KW-0732">Signal</keyword>
<accession>A0A7R8ZYR8</accession>
<dbReference type="GO" id="GO:0005576">
    <property type="term" value="C:extracellular region"/>
    <property type="evidence" value="ECO:0007669"/>
    <property type="project" value="UniProtKB-SubCell"/>
</dbReference>
<feature type="binding site" description="axial binding residue" evidence="5">
    <location>
        <position position="1220"/>
    </location>
    <ligand>
        <name>heme b</name>
        <dbReference type="ChEBI" id="CHEBI:60344"/>
    </ligand>
    <ligandPart>
        <name>Fe</name>
        <dbReference type="ChEBI" id="CHEBI:18248"/>
    </ligandPart>
</feature>
<dbReference type="Proteomes" id="UP000677054">
    <property type="component" value="Unassembled WGS sequence"/>
</dbReference>
<dbReference type="Gene3D" id="1.10.640.10">
    <property type="entry name" value="Haem peroxidase domain superfamily, animal type"/>
    <property type="match status" value="2"/>
</dbReference>
<dbReference type="GO" id="GO:0006979">
    <property type="term" value="P:response to oxidative stress"/>
    <property type="evidence" value="ECO:0007669"/>
    <property type="project" value="InterPro"/>
</dbReference>